<dbReference type="Pfam" id="PF01839">
    <property type="entry name" value="FG-GAP"/>
    <property type="match status" value="1"/>
</dbReference>
<evidence type="ECO:0000313" key="3">
    <source>
        <dbReference type="EMBL" id="TQN42305.1"/>
    </source>
</evidence>
<dbReference type="EMBL" id="VFQE01000001">
    <property type="protein sequence ID" value="TQN42305.1"/>
    <property type="molecule type" value="Genomic_DNA"/>
</dbReference>
<sequence>MDRKMWHRALVAALVIVTVTGGATAAAADEAHRLTGADPAHESVGGGVAPASTVVALPDLAIAHRLPSGGMNLWRMPLSELEDGFGQPQLVKTLDFGGFSYDNSRTIAGDFGDITASDDGTADHLIWHRQPNGGVLLWAVGGGADTTPRLWHDLRTGGWSYAASTPMVGDVNGDGWDDLVVTHSTGNRGDTNIWVFPSDGTRLTAPQHWATKRSGDSVLPPRFLLGDLSRDGEGRDDVIEVQGDVYRFVGGTLQSVLQYGAWTSGSLQSYYTDAVFYGPKSAGWSFGSSRQLTGDVTGDGLIDVVTVHAQPKGGILVWMHRGCSYDTGTQYCMEAPVVWQDLRTGGWSFAGSRQHLADTDGDGRQDLVSLHSQGGHPGILVWRHRSTGTGLETPEVMADLKTGGWSYASSREAVADLYGTFVG</sequence>
<proteinExistence type="predicted"/>
<keyword evidence="4" id="KW-1185">Reference proteome</keyword>
<dbReference type="InterPro" id="IPR028994">
    <property type="entry name" value="Integrin_alpha_N"/>
</dbReference>
<evidence type="ECO:0000313" key="4">
    <source>
        <dbReference type="Proteomes" id="UP000319865"/>
    </source>
</evidence>
<dbReference type="Gene3D" id="2.130.10.130">
    <property type="entry name" value="Integrin alpha, N-terminal"/>
    <property type="match status" value="1"/>
</dbReference>
<dbReference type="OrthoDB" id="9758772at2"/>
<dbReference type="RefSeq" id="WP_142024939.1">
    <property type="nucleotide sequence ID" value="NZ_VFQE01000001.1"/>
</dbReference>
<dbReference type="Proteomes" id="UP000319865">
    <property type="component" value="Unassembled WGS sequence"/>
</dbReference>
<evidence type="ECO:0000256" key="2">
    <source>
        <dbReference type="SAM" id="SignalP"/>
    </source>
</evidence>
<accession>A0A543PDZ8</accession>
<protein>
    <submittedName>
        <fullName evidence="3">FG-GAP repeat protein</fullName>
    </submittedName>
</protein>
<gene>
    <name evidence="3" type="ORF">FHU33_1702</name>
</gene>
<dbReference type="AlphaFoldDB" id="A0A543PDZ8"/>
<keyword evidence="1 2" id="KW-0732">Signal</keyword>
<feature type="chain" id="PRO_5021848420" evidence="2">
    <location>
        <begin position="26"/>
        <end position="423"/>
    </location>
</feature>
<comment type="caution">
    <text evidence="3">The sequence shown here is derived from an EMBL/GenBank/DDBJ whole genome shotgun (WGS) entry which is preliminary data.</text>
</comment>
<dbReference type="SUPFAM" id="SSF69318">
    <property type="entry name" value="Integrin alpha N-terminal domain"/>
    <property type="match status" value="1"/>
</dbReference>
<evidence type="ECO:0000256" key="1">
    <source>
        <dbReference type="ARBA" id="ARBA00022729"/>
    </source>
</evidence>
<dbReference type="InterPro" id="IPR013517">
    <property type="entry name" value="FG-GAP"/>
</dbReference>
<name>A0A543PDZ8_9ACTN</name>
<reference evidence="3 4" key="1">
    <citation type="submission" date="2019-06" db="EMBL/GenBank/DDBJ databases">
        <title>Sequencing the genomes of 1000 actinobacteria strains.</title>
        <authorList>
            <person name="Klenk H.-P."/>
        </authorList>
    </citation>
    <scope>NUCLEOTIDE SEQUENCE [LARGE SCALE GENOMIC DNA]</scope>
    <source>
        <strain evidence="3 4">DSM 46837</strain>
    </source>
</reference>
<feature type="signal peptide" evidence="2">
    <location>
        <begin position="1"/>
        <end position="25"/>
    </location>
</feature>
<organism evidence="3 4">
    <name type="scientific">Blastococcus colisei</name>
    <dbReference type="NCBI Taxonomy" id="1564162"/>
    <lineage>
        <taxon>Bacteria</taxon>
        <taxon>Bacillati</taxon>
        <taxon>Actinomycetota</taxon>
        <taxon>Actinomycetes</taxon>
        <taxon>Geodermatophilales</taxon>
        <taxon>Geodermatophilaceae</taxon>
        <taxon>Blastococcus</taxon>
    </lineage>
</organism>